<dbReference type="Pfam" id="PF09339">
    <property type="entry name" value="HTH_IclR"/>
    <property type="match status" value="1"/>
</dbReference>
<evidence type="ECO:0000256" key="1">
    <source>
        <dbReference type="ARBA" id="ARBA00023015"/>
    </source>
</evidence>
<keyword evidence="2" id="KW-0238">DNA-binding</keyword>
<keyword evidence="1" id="KW-0805">Transcription regulation</keyword>
<evidence type="ECO:0000313" key="7">
    <source>
        <dbReference type="Proteomes" id="UP000273252"/>
    </source>
</evidence>
<dbReference type="InterPro" id="IPR005471">
    <property type="entry name" value="Tscrpt_reg_IclR_N"/>
</dbReference>
<protein>
    <recommendedName>
        <fullName evidence="8">IclR family transcriptional regulator</fullName>
    </recommendedName>
</protein>
<dbReference type="EMBL" id="QVMU01000016">
    <property type="protein sequence ID" value="RJX69394.1"/>
    <property type="molecule type" value="Genomic_DNA"/>
</dbReference>
<dbReference type="Proteomes" id="UP000273252">
    <property type="component" value="Unassembled WGS sequence"/>
</dbReference>
<accession>A0A3A6QB55</accession>
<reference evidence="6 7" key="1">
    <citation type="submission" date="2018-08" db="EMBL/GenBank/DDBJ databases">
        <title>Vibrio isolated from the Eastern China Marginal Seas.</title>
        <authorList>
            <person name="Li Y."/>
        </authorList>
    </citation>
    <scope>NUCLEOTIDE SEQUENCE [LARGE SCALE GENOMIC DNA]</scope>
    <source>
        <strain evidence="6 7">BEI233</strain>
    </source>
</reference>
<evidence type="ECO:0000313" key="6">
    <source>
        <dbReference type="EMBL" id="RJX69394.1"/>
    </source>
</evidence>
<dbReference type="PANTHER" id="PTHR30136:SF7">
    <property type="entry name" value="HTH-TYPE TRANSCRIPTIONAL REGULATOR KDGR-RELATED"/>
    <property type="match status" value="1"/>
</dbReference>
<organism evidence="6 7">
    <name type="scientific">Vibrio sinensis</name>
    <dbReference type="NCBI Taxonomy" id="2302434"/>
    <lineage>
        <taxon>Bacteria</taxon>
        <taxon>Pseudomonadati</taxon>
        <taxon>Pseudomonadota</taxon>
        <taxon>Gammaproteobacteria</taxon>
        <taxon>Vibrionales</taxon>
        <taxon>Vibrionaceae</taxon>
        <taxon>Vibrio</taxon>
    </lineage>
</organism>
<name>A0A3A6QB55_9VIBR</name>
<evidence type="ECO:0000259" key="5">
    <source>
        <dbReference type="PROSITE" id="PS51078"/>
    </source>
</evidence>
<dbReference type="GO" id="GO:0045892">
    <property type="term" value="P:negative regulation of DNA-templated transcription"/>
    <property type="evidence" value="ECO:0007669"/>
    <property type="project" value="TreeGrafter"/>
</dbReference>
<proteinExistence type="predicted"/>
<dbReference type="Gene3D" id="3.30.450.40">
    <property type="match status" value="1"/>
</dbReference>
<dbReference type="InterPro" id="IPR014757">
    <property type="entry name" value="Tscrpt_reg_IclR_C"/>
</dbReference>
<comment type="caution">
    <text evidence="6">The sequence shown here is derived from an EMBL/GenBank/DDBJ whole genome shotgun (WGS) entry which is preliminary data.</text>
</comment>
<keyword evidence="3" id="KW-0804">Transcription</keyword>
<evidence type="ECO:0008006" key="8">
    <source>
        <dbReference type="Google" id="ProtNLM"/>
    </source>
</evidence>
<dbReference type="GO" id="GO:0003677">
    <property type="term" value="F:DNA binding"/>
    <property type="evidence" value="ECO:0007669"/>
    <property type="project" value="UniProtKB-KW"/>
</dbReference>
<keyword evidence="7" id="KW-1185">Reference proteome</keyword>
<dbReference type="InterPro" id="IPR050707">
    <property type="entry name" value="HTH_MetabolicPath_Reg"/>
</dbReference>
<dbReference type="SUPFAM" id="SSF46785">
    <property type="entry name" value="Winged helix' DNA-binding domain"/>
    <property type="match status" value="1"/>
</dbReference>
<feature type="domain" description="IclR-ED" evidence="5">
    <location>
        <begin position="83"/>
        <end position="265"/>
    </location>
</feature>
<dbReference type="Gene3D" id="1.10.10.10">
    <property type="entry name" value="Winged helix-like DNA-binding domain superfamily/Winged helix DNA-binding domain"/>
    <property type="match status" value="1"/>
</dbReference>
<dbReference type="GO" id="GO:0003700">
    <property type="term" value="F:DNA-binding transcription factor activity"/>
    <property type="evidence" value="ECO:0007669"/>
    <property type="project" value="TreeGrafter"/>
</dbReference>
<evidence type="ECO:0000259" key="4">
    <source>
        <dbReference type="PROSITE" id="PS51077"/>
    </source>
</evidence>
<evidence type="ECO:0000256" key="3">
    <source>
        <dbReference type="ARBA" id="ARBA00023163"/>
    </source>
</evidence>
<dbReference type="Pfam" id="PF01614">
    <property type="entry name" value="IclR_C"/>
    <property type="match status" value="1"/>
</dbReference>
<dbReference type="SUPFAM" id="SSF55781">
    <property type="entry name" value="GAF domain-like"/>
    <property type="match status" value="1"/>
</dbReference>
<sequence>MACNLFMIKITRIFMNETVYKSEALEKGLDIIELLATHRGGLNKSEIANKLGKTTSQVFRTIAVLENRQYIASVTGLYFLTHKLNQLIVSESSITRLVESSRMAMATFSSETQQPCHLAVYNNGALVVVHQIDPPTLIGVNIRIGAVVDIATSGSGLCLMAFSNEENRERIHNEANLNSQFFEENANAIQRTQASGIVSEPSKDIVAVTNLSCPIYDENDELLAILTSPFLELYESSWQNSHIGLDKIKSQLKNAAKQVSSRLKL</sequence>
<gene>
    <name evidence="6" type="ORF">DZ860_15525</name>
</gene>
<evidence type="ECO:0000256" key="2">
    <source>
        <dbReference type="ARBA" id="ARBA00023125"/>
    </source>
</evidence>
<dbReference type="SMART" id="SM00346">
    <property type="entry name" value="HTH_ICLR"/>
    <property type="match status" value="1"/>
</dbReference>
<dbReference type="InterPro" id="IPR036388">
    <property type="entry name" value="WH-like_DNA-bd_sf"/>
</dbReference>
<dbReference type="AlphaFoldDB" id="A0A3A6QB55"/>
<dbReference type="PANTHER" id="PTHR30136">
    <property type="entry name" value="HELIX-TURN-HELIX TRANSCRIPTIONAL REGULATOR, ICLR FAMILY"/>
    <property type="match status" value="1"/>
</dbReference>
<dbReference type="InterPro" id="IPR036390">
    <property type="entry name" value="WH_DNA-bd_sf"/>
</dbReference>
<feature type="domain" description="HTH iclR-type" evidence="4">
    <location>
        <begin position="22"/>
        <end position="82"/>
    </location>
</feature>
<dbReference type="PROSITE" id="PS51077">
    <property type="entry name" value="HTH_ICLR"/>
    <property type="match status" value="1"/>
</dbReference>
<dbReference type="InterPro" id="IPR029016">
    <property type="entry name" value="GAF-like_dom_sf"/>
</dbReference>
<dbReference type="PROSITE" id="PS51078">
    <property type="entry name" value="ICLR_ED"/>
    <property type="match status" value="1"/>
</dbReference>